<dbReference type="GeneID" id="19327734"/>
<evidence type="ECO:0000313" key="4">
    <source>
        <dbReference type="EMBL" id="EON97413.1"/>
    </source>
</evidence>
<keyword evidence="5" id="KW-1185">Reference proteome</keyword>
<organism evidence="4 5">
    <name type="scientific">Phaeoacremonium minimum (strain UCR-PA7)</name>
    <name type="common">Esca disease fungus</name>
    <name type="synonym">Togninia minima</name>
    <dbReference type="NCBI Taxonomy" id="1286976"/>
    <lineage>
        <taxon>Eukaryota</taxon>
        <taxon>Fungi</taxon>
        <taxon>Dikarya</taxon>
        <taxon>Ascomycota</taxon>
        <taxon>Pezizomycotina</taxon>
        <taxon>Sordariomycetes</taxon>
        <taxon>Sordariomycetidae</taxon>
        <taxon>Togniniales</taxon>
        <taxon>Togniniaceae</taxon>
        <taxon>Phaeoacremonium</taxon>
    </lineage>
</organism>
<dbReference type="CDD" id="cd13889">
    <property type="entry name" value="CuRO_3_BOD"/>
    <property type="match status" value="1"/>
</dbReference>
<reference evidence="5" key="1">
    <citation type="journal article" date="2013" name="Genome Announc.">
        <title>Draft genome sequence of the ascomycete Phaeoacremonium aleophilum strain UCR-PA7, a causal agent of the esca disease complex in grapevines.</title>
        <authorList>
            <person name="Blanco-Ulate B."/>
            <person name="Rolshausen P."/>
            <person name="Cantu D."/>
        </authorList>
    </citation>
    <scope>NUCLEOTIDE SEQUENCE [LARGE SCALE GENOMIC DNA]</scope>
    <source>
        <strain evidence="5">UCR-PA7</strain>
    </source>
</reference>
<sequence length="292" mass="33203">MRVCCGTTTMLLIIIAERYEVVFDFAPFAGQNITLSNARKVAADEDFQETDKVMRFVVSTTPVQDSSRVPAALRTVPFPPPVDAAQVNQSFEFERKNGQWEINGVNFNEVDKRVLANVPRGTVEVWELKNGGGGWSHPIHVHLVDFKVLRRINSKRPVLPYESQGLKDVVWLGPGETVYIEAHYAPWDGVYMFHCHNLIHEDHAMMAAFNVTALLDFGYNETHFIDPMEGRWRAEAATADKFTTQAITAKIQSMARLQPYNNVDEVFRKLDEYWATHSVSKRDDVKIQSLTT</sequence>
<name>R8BDN4_PHAM7</name>
<dbReference type="PROSITE" id="PS00080">
    <property type="entry name" value="MULTICOPPER_OXIDASE2"/>
    <property type="match status" value="1"/>
</dbReference>
<dbReference type="InterPro" id="IPR002355">
    <property type="entry name" value="Cu_oxidase_Cu_BS"/>
</dbReference>
<dbReference type="SUPFAM" id="SSF49503">
    <property type="entry name" value="Cupredoxins"/>
    <property type="match status" value="1"/>
</dbReference>
<dbReference type="InterPro" id="IPR008972">
    <property type="entry name" value="Cupredoxin"/>
</dbReference>
<proteinExistence type="inferred from homology"/>
<dbReference type="InterPro" id="IPR011706">
    <property type="entry name" value="Cu-oxidase_C"/>
</dbReference>
<evidence type="ECO:0000259" key="3">
    <source>
        <dbReference type="Pfam" id="PF07731"/>
    </source>
</evidence>
<dbReference type="eggNOG" id="ENOG502QR4X">
    <property type="taxonomic scope" value="Eukaryota"/>
</dbReference>
<dbReference type="HOGENOM" id="CLU_1120486_0_0_1"/>
<evidence type="ECO:0000313" key="5">
    <source>
        <dbReference type="Proteomes" id="UP000014074"/>
    </source>
</evidence>
<dbReference type="OrthoDB" id="262547at2759"/>
<comment type="similarity">
    <text evidence="1">Belongs to the multicopper oxidase family.</text>
</comment>
<dbReference type="AlphaFoldDB" id="R8BDN4"/>
<dbReference type="Proteomes" id="UP000014074">
    <property type="component" value="Unassembled WGS sequence"/>
</dbReference>
<dbReference type="EMBL" id="KB933264">
    <property type="protein sequence ID" value="EON97413.1"/>
    <property type="molecule type" value="Genomic_DNA"/>
</dbReference>
<dbReference type="Gene3D" id="2.60.40.420">
    <property type="entry name" value="Cupredoxins - blue copper proteins"/>
    <property type="match status" value="2"/>
</dbReference>
<feature type="domain" description="Plastocyanin-like" evidence="3">
    <location>
        <begin position="83"/>
        <end position="212"/>
    </location>
</feature>
<gene>
    <name evidence="4" type="ORF">UCRPA7_7016</name>
</gene>
<evidence type="ECO:0000256" key="1">
    <source>
        <dbReference type="ARBA" id="ARBA00010609"/>
    </source>
</evidence>
<dbReference type="RefSeq" id="XP_007917742.1">
    <property type="nucleotide sequence ID" value="XM_007919551.1"/>
</dbReference>
<dbReference type="GO" id="GO:0016491">
    <property type="term" value="F:oxidoreductase activity"/>
    <property type="evidence" value="ECO:0007669"/>
    <property type="project" value="InterPro"/>
</dbReference>
<dbReference type="Pfam" id="PF07731">
    <property type="entry name" value="Cu-oxidase_2"/>
    <property type="match status" value="1"/>
</dbReference>
<dbReference type="PANTHER" id="PTHR48267:SF1">
    <property type="entry name" value="BILIRUBIN OXIDASE"/>
    <property type="match status" value="1"/>
</dbReference>
<dbReference type="PANTHER" id="PTHR48267">
    <property type="entry name" value="CUPREDOXIN SUPERFAMILY PROTEIN"/>
    <property type="match status" value="1"/>
</dbReference>
<keyword evidence="2" id="KW-0479">Metal-binding</keyword>
<dbReference type="KEGG" id="tmn:UCRPA7_7016"/>
<evidence type="ECO:0000256" key="2">
    <source>
        <dbReference type="ARBA" id="ARBA00022723"/>
    </source>
</evidence>
<dbReference type="InterPro" id="IPR045087">
    <property type="entry name" value="Cu-oxidase_fam"/>
</dbReference>
<dbReference type="GO" id="GO:0005507">
    <property type="term" value="F:copper ion binding"/>
    <property type="evidence" value="ECO:0007669"/>
    <property type="project" value="InterPro"/>
</dbReference>
<protein>
    <submittedName>
        <fullName evidence="4">Putative bilirubin oxidase protein</fullName>
    </submittedName>
</protein>
<accession>R8BDN4</accession>